<reference evidence="1" key="1">
    <citation type="journal article" date="2023" name="Mol. Phylogenet. Evol.">
        <title>Genome-scale phylogeny and comparative genomics of the fungal order Sordariales.</title>
        <authorList>
            <person name="Hensen N."/>
            <person name="Bonometti L."/>
            <person name="Westerberg I."/>
            <person name="Brannstrom I.O."/>
            <person name="Guillou S."/>
            <person name="Cros-Aarteil S."/>
            <person name="Calhoun S."/>
            <person name="Haridas S."/>
            <person name="Kuo A."/>
            <person name="Mondo S."/>
            <person name="Pangilinan J."/>
            <person name="Riley R."/>
            <person name="LaButti K."/>
            <person name="Andreopoulos B."/>
            <person name="Lipzen A."/>
            <person name="Chen C."/>
            <person name="Yan M."/>
            <person name="Daum C."/>
            <person name="Ng V."/>
            <person name="Clum A."/>
            <person name="Steindorff A."/>
            <person name="Ohm R.A."/>
            <person name="Martin F."/>
            <person name="Silar P."/>
            <person name="Natvig D.O."/>
            <person name="Lalanne C."/>
            <person name="Gautier V."/>
            <person name="Ament-Velasquez S.L."/>
            <person name="Kruys A."/>
            <person name="Hutchinson M.I."/>
            <person name="Powell A.J."/>
            <person name="Barry K."/>
            <person name="Miller A.N."/>
            <person name="Grigoriev I.V."/>
            <person name="Debuchy R."/>
            <person name="Gladieux P."/>
            <person name="Hiltunen Thoren M."/>
            <person name="Johannesson H."/>
        </authorList>
    </citation>
    <scope>NUCLEOTIDE SEQUENCE</scope>
    <source>
        <strain evidence="1">CBS 315.58</strain>
    </source>
</reference>
<evidence type="ECO:0000313" key="2">
    <source>
        <dbReference type="Proteomes" id="UP001303160"/>
    </source>
</evidence>
<dbReference type="AlphaFoldDB" id="A0AAN6XLK3"/>
<keyword evidence="2" id="KW-1185">Reference proteome</keyword>
<proteinExistence type="predicted"/>
<comment type="caution">
    <text evidence="1">The sequence shown here is derived from an EMBL/GenBank/DDBJ whole genome shotgun (WGS) entry which is preliminary data.</text>
</comment>
<dbReference type="EMBL" id="MU863896">
    <property type="protein sequence ID" value="KAK4202573.1"/>
    <property type="molecule type" value="Genomic_DNA"/>
</dbReference>
<protein>
    <submittedName>
        <fullName evidence="1">Uncharacterized protein</fullName>
    </submittedName>
</protein>
<reference evidence="1" key="2">
    <citation type="submission" date="2023-05" db="EMBL/GenBank/DDBJ databases">
        <authorList>
            <consortium name="Lawrence Berkeley National Laboratory"/>
            <person name="Steindorff A."/>
            <person name="Hensen N."/>
            <person name="Bonometti L."/>
            <person name="Westerberg I."/>
            <person name="Brannstrom I.O."/>
            <person name="Guillou S."/>
            <person name="Cros-Aarteil S."/>
            <person name="Calhoun S."/>
            <person name="Haridas S."/>
            <person name="Kuo A."/>
            <person name="Mondo S."/>
            <person name="Pangilinan J."/>
            <person name="Riley R."/>
            <person name="Labutti K."/>
            <person name="Andreopoulos B."/>
            <person name="Lipzen A."/>
            <person name="Chen C."/>
            <person name="Yanf M."/>
            <person name="Daum C."/>
            <person name="Ng V."/>
            <person name="Clum A."/>
            <person name="Ohm R."/>
            <person name="Martin F."/>
            <person name="Silar P."/>
            <person name="Natvig D."/>
            <person name="Lalanne C."/>
            <person name="Gautier V."/>
            <person name="Ament-Velasquez S.L."/>
            <person name="Kruys A."/>
            <person name="Hutchinson M.I."/>
            <person name="Powell A.J."/>
            <person name="Barry K."/>
            <person name="Miller A.N."/>
            <person name="Grigoriev I.V."/>
            <person name="Debuchy R."/>
            <person name="Gladieux P."/>
            <person name="Thoren M.H."/>
            <person name="Johannesson H."/>
        </authorList>
    </citation>
    <scope>NUCLEOTIDE SEQUENCE</scope>
    <source>
        <strain evidence="1">CBS 315.58</strain>
    </source>
</reference>
<sequence>MEGKKDTRYSNYHGRNGKEACIRTHRAYVFAWRTVPLASKSWICISSSAQTVVEFAILEKDDINHHPNRLPPELTPSYRPWQPKFFGMMFAPQRHAGQTRQWVWHSVSTAGSFGSVPYEGKHVSCWIWTWMWHNPADSLAVPYLVVGSAGRKAISRPMISVVCSAGTTISCSKTRNDSCIRNATKLKGLLQRCNSSRVAFRDICTTAAASGGIGAKMCASFPKTAADKDKVSAARHFQIPCRSRYG</sequence>
<gene>
    <name evidence="1" type="ORF">QBC40DRAFT_40907</name>
</gene>
<dbReference type="Proteomes" id="UP001303160">
    <property type="component" value="Unassembled WGS sequence"/>
</dbReference>
<accession>A0AAN6XLK3</accession>
<evidence type="ECO:0000313" key="1">
    <source>
        <dbReference type="EMBL" id="KAK4202573.1"/>
    </source>
</evidence>
<organism evidence="1 2">
    <name type="scientific">Triangularia verruculosa</name>
    <dbReference type="NCBI Taxonomy" id="2587418"/>
    <lineage>
        <taxon>Eukaryota</taxon>
        <taxon>Fungi</taxon>
        <taxon>Dikarya</taxon>
        <taxon>Ascomycota</taxon>
        <taxon>Pezizomycotina</taxon>
        <taxon>Sordariomycetes</taxon>
        <taxon>Sordariomycetidae</taxon>
        <taxon>Sordariales</taxon>
        <taxon>Podosporaceae</taxon>
        <taxon>Triangularia</taxon>
    </lineage>
</organism>
<name>A0AAN6XLK3_9PEZI</name>